<keyword evidence="3 5" id="KW-0067">ATP-binding</keyword>
<dbReference type="SUPFAM" id="SSF55931">
    <property type="entry name" value="Glutamine synthetase/guanido kinase"/>
    <property type="match status" value="1"/>
</dbReference>
<dbReference type="InterPro" id="IPR050141">
    <property type="entry name" value="GCL_type2/YbdK_subfam"/>
</dbReference>
<dbReference type="InterPro" id="IPR006336">
    <property type="entry name" value="GCS2"/>
</dbReference>
<dbReference type="EMBL" id="CADCVC010000048">
    <property type="protein sequence ID" value="CAA9430847.1"/>
    <property type="molecule type" value="Genomic_DNA"/>
</dbReference>
<accession>A0A6J4Q8G7</accession>
<dbReference type="GO" id="GO:0042398">
    <property type="term" value="P:modified amino acid biosynthetic process"/>
    <property type="evidence" value="ECO:0007669"/>
    <property type="project" value="InterPro"/>
</dbReference>
<sequence length="393" mass="44972">MDTAEKHDNRDERGVSPGADEPSLIPEDAFEKDVPEGTLGAEEELWLADPRSLKLSDGAQKILAAAPEGHYTGELIDCEIESNTGIHEKPFGVLEDLVSRRQYLLEEAQRLGRVLGTSGTHPIGDWREQKIIDQPHYRRLEDRLGWLIKRNNTFALHTHYAVRGREKAIYLYNRLREYVPHMLALSVNSPFWQGEITDMQSSRILIFSRSIHRAGLPDPLLSWDEYADYVDFAERSGAIKKLGEIWWDVRPAPQIGTVELRACDAQTEPWRTETLLTLTAALCENLKEEYESGELRPIRPNREIEENKWSAQRYGMEGEFVDHDSHESVATRKVLTGWLEHLESRTNRELSAVARILEVPTGADRQLEVYRETNSTYEVARDVAERTRSSVEG</sequence>
<dbReference type="GO" id="GO:0005524">
    <property type="term" value="F:ATP binding"/>
    <property type="evidence" value="ECO:0007669"/>
    <property type="project" value="UniProtKB-KW"/>
</dbReference>
<dbReference type="EC" id="6.3.2.2" evidence="5"/>
<proteinExistence type="inferred from homology"/>
<evidence type="ECO:0000256" key="3">
    <source>
        <dbReference type="ARBA" id="ARBA00022840"/>
    </source>
</evidence>
<evidence type="ECO:0000256" key="4">
    <source>
        <dbReference type="ARBA" id="ARBA00048819"/>
    </source>
</evidence>
<evidence type="ECO:0000256" key="1">
    <source>
        <dbReference type="ARBA" id="ARBA00022598"/>
    </source>
</evidence>
<evidence type="ECO:0000256" key="6">
    <source>
        <dbReference type="SAM" id="MobiDB-lite"/>
    </source>
</evidence>
<dbReference type="Pfam" id="PF04107">
    <property type="entry name" value="GCS2"/>
    <property type="match status" value="1"/>
</dbReference>
<dbReference type="GO" id="GO:0004357">
    <property type="term" value="F:glutamate-cysteine ligase activity"/>
    <property type="evidence" value="ECO:0007669"/>
    <property type="project" value="UniProtKB-EC"/>
</dbReference>
<comment type="similarity">
    <text evidence="5">Belongs to the glutamate--cysteine ligase type 2 family. YbdK subfamily.</text>
</comment>
<dbReference type="Gene3D" id="3.30.590.20">
    <property type="match status" value="1"/>
</dbReference>
<reference evidence="7" key="1">
    <citation type="submission" date="2020-02" db="EMBL/GenBank/DDBJ databases">
        <authorList>
            <person name="Meier V. D."/>
        </authorList>
    </citation>
    <scope>NUCLEOTIDE SEQUENCE</scope>
    <source>
        <strain evidence="7">AVDCRST_MAG80</strain>
    </source>
</reference>
<dbReference type="HAMAP" id="MF_01609">
    <property type="entry name" value="Glu_cys_ligase_2"/>
    <property type="match status" value="1"/>
</dbReference>
<dbReference type="InterPro" id="IPR011793">
    <property type="entry name" value="YbdK"/>
</dbReference>
<evidence type="ECO:0000313" key="7">
    <source>
        <dbReference type="EMBL" id="CAA9430847.1"/>
    </source>
</evidence>
<gene>
    <name evidence="7" type="ORF">AVDCRST_MAG80-563</name>
</gene>
<feature type="region of interest" description="Disordered" evidence="6">
    <location>
        <begin position="1"/>
        <end position="37"/>
    </location>
</feature>
<protein>
    <recommendedName>
        <fullName evidence="5">Putative glutamate--cysteine ligase 2</fullName>
        <ecNumber evidence="5">6.3.2.2</ecNumber>
    </recommendedName>
    <alternativeName>
        <fullName evidence="5">Gamma-glutamylcysteine synthetase 2</fullName>
        <shortName evidence="5">GCS 2</shortName>
        <shortName evidence="5">Gamma-GCS 2</shortName>
    </alternativeName>
</protein>
<organism evidence="7">
    <name type="scientific">uncultured Rubrobacteraceae bacterium</name>
    <dbReference type="NCBI Taxonomy" id="349277"/>
    <lineage>
        <taxon>Bacteria</taxon>
        <taxon>Bacillati</taxon>
        <taxon>Actinomycetota</taxon>
        <taxon>Rubrobacteria</taxon>
        <taxon>Rubrobacterales</taxon>
        <taxon>Rubrobacteraceae</taxon>
        <taxon>environmental samples</taxon>
    </lineage>
</organism>
<comment type="catalytic activity">
    <reaction evidence="4 5">
        <text>L-cysteine + L-glutamate + ATP = gamma-L-glutamyl-L-cysteine + ADP + phosphate + H(+)</text>
        <dbReference type="Rhea" id="RHEA:13285"/>
        <dbReference type="ChEBI" id="CHEBI:15378"/>
        <dbReference type="ChEBI" id="CHEBI:29985"/>
        <dbReference type="ChEBI" id="CHEBI:30616"/>
        <dbReference type="ChEBI" id="CHEBI:35235"/>
        <dbReference type="ChEBI" id="CHEBI:43474"/>
        <dbReference type="ChEBI" id="CHEBI:58173"/>
        <dbReference type="ChEBI" id="CHEBI:456216"/>
        <dbReference type="EC" id="6.3.2.2"/>
    </reaction>
</comment>
<dbReference type="InterPro" id="IPR014746">
    <property type="entry name" value="Gln_synth/guanido_kin_cat_dom"/>
</dbReference>
<evidence type="ECO:0000256" key="5">
    <source>
        <dbReference type="HAMAP-Rule" id="MF_01609"/>
    </source>
</evidence>
<feature type="compositionally biased region" description="Basic and acidic residues" evidence="6">
    <location>
        <begin position="1"/>
        <end position="14"/>
    </location>
</feature>
<evidence type="ECO:0000256" key="2">
    <source>
        <dbReference type="ARBA" id="ARBA00022741"/>
    </source>
</evidence>
<comment type="function">
    <text evidence="5">ATP-dependent carboxylate-amine ligase which exhibits weak glutamate--cysteine ligase activity.</text>
</comment>
<keyword evidence="2 5" id="KW-0547">Nucleotide-binding</keyword>
<dbReference type="AlphaFoldDB" id="A0A6J4Q8G7"/>
<dbReference type="PANTHER" id="PTHR36510:SF1">
    <property type="entry name" value="GLUTAMATE--CYSTEINE LIGASE 2-RELATED"/>
    <property type="match status" value="1"/>
</dbReference>
<dbReference type="PANTHER" id="PTHR36510">
    <property type="entry name" value="GLUTAMATE--CYSTEINE LIGASE 2-RELATED"/>
    <property type="match status" value="1"/>
</dbReference>
<name>A0A6J4Q8G7_9ACTN</name>
<dbReference type="NCBIfam" id="TIGR02050">
    <property type="entry name" value="gshA_cyan_rel"/>
    <property type="match status" value="1"/>
</dbReference>
<keyword evidence="1 5" id="KW-0436">Ligase</keyword>